<evidence type="ECO:0000256" key="3">
    <source>
        <dbReference type="ARBA" id="ARBA00012071"/>
    </source>
</evidence>
<dbReference type="GO" id="GO:0005886">
    <property type="term" value="C:plasma membrane"/>
    <property type="evidence" value="ECO:0007669"/>
    <property type="project" value="TreeGrafter"/>
</dbReference>
<comment type="similarity">
    <text evidence="13">Belongs to the LpxK family.</text>
</comment>
<accession>A0A173W4G1</accession>
<evidence type="ECO:0000256" key="8">
    <source>
        <dbReference type="ARBA" id="ARBA00022741"/>
    </source>
</evidence>
<dbReference type="Proteomes" id="UP000095591">
    <property type="component" value="Unassembled WGS sequence"/>
</dbReference>
<keyword evidence="5 13" id="KW-0444">Lipid biosynthesis</keyword>
<dbReference type="EMBL" id="CYYK01000003">
    <property type="protein sequence ID" value="CUN91214.1"/>
    <property type="molecule type" value="Genomic_DNA"/>
</dbReference>
<dbReference type="Proteomes" id="UP000501982">
    <property type="component" value="Chromosome"/>
</dbReference>
<keyword evidence="11 13" id="KW-0443">Lipid metabolism</keyword>
<dbReference type="GO" id="GO:0009244">
    <property type="term" value="P:lipopolysaccharide core region biosynthetic process"/>
    <property type="evidence" value="ECO:0007669"/>
    <property type="project" value="TreeGrafter"/>
</dbReference>
<dbReference type="NCBIfam" id="TIGR00682">
    <property type="entry name" value="lpxK"/>
    <property type="match status" value="1"/>
</dbReference>
<dbReference type="HAMAP" id="MF_00409">
    <property type="entry name" value="LpxK"/>
    <property type="match status" value="1"/>
</dbReference>
<evidence type="ECO:0000256" key="10">
    <source>
        <dbReference type="ARBA" id="ARBA00022840"/>
    </source>
</evidence>
<evidence type="ECO:0000256" key="4">
    <source>
        <dbReference type="ARBA" id="ARBA00016436"/>
    </source>
</evidence>
<dbReference type="GO" id="GO:0009029">
    <property type="term" value="F:lipid-A 4'-kinase activity"/>
    <property type="evidence" value="ECO:0007669"/>
    <property type="project" value="UniProtKB-UniRule"/>
</dbReference>
<comment type="catalytic activity">
    <reaction evidence="13">
        <text>a lipid A disaccharide + ATP = a lipid IVA + ADP + H(+)</text>
        <dbReference type="Rhea" id="RHEA:67840"/>
        <dbReference type="ChEBI" id="CHEBI:15378"/>
        <dbReference type="ChEBI" id="CHEBI:30616"/>
        <dbReference type="ChEBI" id="CHEBI:176343"/>
        <dbReference type="ChEBI" id="CHEBI:176425"/>
        <dbReference type="ChEBI" id="CHEBI:456216"/>
        <dbReference type="EC" id="2.7.1.130"/>
    </reaction>
</comment>
<keyword evidence="6 13" id="KW-0441">Lipid A biosynthesis</keyword>
<dbReference type="GO" id="GO:0009245">
    <property type="term" value="P:lipid A biosynthetic process"/>
    <property type="evidence" value="ECO:0007669"/>
    <property type="project" value="UniProtKB-UniRule"/>
</dbReference>
<dbReference type="SUPFAM" id="SSF52540">
    <property type="entry name" value="P-loop containing nucleoside triphosphate hydrolases"/>
    <property type="match status" value="1"/>
</dbReference>
<evidence type="ECO:0000256" key="11">
    <source>
        <dbReference type="ARBA" id="ARBA00023098"/>
    </source>
</evidence>
<evidence type="ECO:0000256" key="6">
    <source>
        <dbReference type="ARBA" id="ARBA00022556"/>
    </source>
</evidence>
<evidence type="ECO:0000313" key="18">
    <source>
        <dbReference type="Proteomes" id="UP000095591"/>
    </source>
</evidence>
<dbReference type="AlphaFoldDB" id="A0A173W4G1"/>
<comment type="pathway">
    <text evidence="2 13">Glycolipid biosynthesis; lipid IV(A) biosynthesis; lipid IV(A) from (3R)-3-hydroxytetradecanoyl-[acyl-carrier-protein] and UDP-N-acetyl-alpha-D-glucosamine: step 6/6.</text>
</comment>
<keyword evidence="7 13" id="KW-0808">Transferase</keyword>
<evidence type="ECO:0000256" key="1">
    <source>
        <dbReference type="ARBA" id="ARBA00002274"/>
    </source>
</evidence>
<reference evidence="17 18" key="1">
    <citation type="submission" date="2015-09" db="EMBL/GenBank/DDBJ databases">
        <authorList>
            <consortium name="Pathogen Informatics"/>
        </authorList>
    </citation>
    <scope>NUCLEOTIDE SEQUENCE [LARGE SCALE GENOMIC DNA]</scope>
    <source>
        <strain evidence="15 17">2789STDY5608822</strain>
        <strain evidence="14 18">2789STDY5608872</strain>
    </source>
</reference>
<evidence type="ECO:0000256" key="7">
    <source>
        <dbReference type="ARBA" id="ARBA00022679"/>
    </source>
</evidence>
<dbReference type="RefSeq" id="WP_057316799.1">
    <property type="nucleotide sequence ID" value="NZ_CABMKT010000001.1"/>
</dbReference>
<dbReference type="EMBL" id="CYXP01000018">
    <property type="protein sequence ID" value="CUN33337.1"/>
    <property type="molecule type" value="Genomic_DNA"/>
</dbReference>
<gene>
    <name evidence="13 14" type="primary">lpxK</name>
    <name evidence="15" type="ORF">ERS852380_01267</name>
    <name evidence="14" type="ORF">ERS852429_04357</name>
    <name evidence="16" type="ORF">HHO38_10700</name>
</gene>
<protein>
    <recommendedName>
        <fullName evidence="4 13">Tetraacyldisaccharide 4'-kinase</fullName>
        <ecNumber evidence="3 13">2.7.1.130</ecNumber>
    </recommendedName>
    <alternativeName>
        <fullName evidence="12 13">Lipid A 4'-kinase</fullName>
    </alternativeName>
</protein>
<dbReference type="PANTHER" id="PTHR42724:SF1">
    <property type="entry name" value="TETRAACYLDISACCHARIDE 4'-KINASE, MITOCHONDRIAL-RELATED"/>
    <property type="match status" value="1"/>
</dbReference>
<dbReference type="GO" id="GO:0005524">
    <property type="term" value="F:ATP binding"/>
    <property type="evidence" value="ECO:0007669"/>
    <property type="project" value="UniProtKB-UniRule"/>
</dbReference>
<dbReference type="Pfam" id="PF02606">
    <property type="entry name" value="LpxK"/>
    <property type="match status" value="1"/>
</dbReference>
<dbReference type="UniPathway" id="UPA00359">
    <property type="reaction ID" value="UER00482"/>
</dbReference>
<keyword evidence="10 13" id="KW-0067">ATP-binding</keyword>
<evidence type="ECO:0000313" key="16">
    <source>
        <dbReference type="EMBL" id="QJE28765.1"/>
    </source>
</evidence>
<evidence type="ECO:0000313" key="15">
    <source>
        <dbReference type="EMBL" id="CUN91214.1"/>
    </source>
</evidence>
<evidence type="ECO:0000256" key="13">
    <source>
        <dbReference type="HAMAP-Rule" id="MF_00409"/>
    </source>
</evidence>
<dbReference type="EC" id="2.7.1.130" evidence="3 13"/>
<comment type="function">
    <text evidence="1 13">Transfers the gamma-phosphate of ATP to the 4'-position of a tetraacyldisaccharide 1-phosphate intermediate (termed DS-1-P) to form tetraacyldisaccharide 1,4'-bis-phosphate (lipid IVA).</text>
</comment>
<evidence type="ECO:0000256" key="2">
    <source>
        <dbReference type="ARBA" id="ARBA00004870"/>
    </source>
</evidence>
<organism evidence="14 18">
    <name type="scientific">Parabacteroides distasonis</name>
    <dbReference type="NCBI Taxonomy" id="823"/>
    <lineage>
        <taxon>Bacteria</taxon>
        <taxon>Pseudomonadati</taxon>
        <taxon>Bacteroidota</taxon>
        <taxon>Bacteroidia</taxon>
        <taxon>Bacteroidales</taxon>
        <taxon>Tannerellaceae</taxon>
        <taxon>Parabacteroides</taxon>
    </lineage>
</organism>
<dbReference type="PANTHER" id="PTHR42724">
    <property type="entry name" value="TETRAACYLDISACCHARIDE 4'-KINASE"/>
    <property type="match status" value="1"/>
</dbReference>
<dbReference type="InterPro" id="IPR027417">
    <property type="entry name" value="P-loop_NTPase"/>
</dbReference>
<name>A0A173W4G1_PARDI</name>
<evidence type="ECO:0000256" key="5">
    <source>
        <dbReference type="ARBA" id="ARBA00022516"/>
    </source>
</evidence>
<dbReference type="Proteomes" id="UP000095455">
    <property type="component" value="Unassembled WGS sequence"/>
</dbReference>
<dbReference type="InterPro" id="IPR003758">
    <property type="entry name" value="LpxK"/>
</dbReference>
<proteinExistence type="inferred from homology"/>
<evidence type="ECO:0000313" key="19">
    <source>
        <dbReference type="Proteomes" id="UP000501982"/>
    </source>
</evidence>
<evidence type="ECO:0000256" key="12">
    <source>
        <dbReference type="ARBA" id="ARBA00029757"/>
    </source>
</evidence>
<reference evidence="16 19" key="2">
    <citation type="submission" date="2020-04" db="EMBL/GenBank/DDBJ databases">
        <title>Complete Genomes and Methylome analysis of CBBP consortium that reverse antibiotic-induced susceptibility to vancomycin-resistant Enterococcus faecium infection.</title>
        <authorList>
            <person name="Fomenkov A."/>
            <person name="Zhang Z."/>
            <person name="Pamer E."/>
            <person name="Roberts R.J."/>
        </authorList>
    </citation>
    <scope>NUCLEOTIDE SEQUENCE [LARGE SCALE GENOMIC DNA]</scope>
    <source>
        <strain evidence="19">CBBP</strain>
        <strain evidence="16">CBBP-1</strain>
    </source>
</reference>
<feature type="binding site" evidence="13">
    <location>
        <begin position="52"/>
        <end position="59"/>
    </location>
    <ligand>
        <name>ATP</name>
        <dbReference type="ChEBI" id="CHEBI:30616"/>
    </ligand>
</feature>
<evidence type="ECO:0000313" key="17">
    <source>
        <dbReference type="Proteomes" id="UP000095455"/>
    </source>
</evidence>
<keyword evidence="8 13" id="KW-0547">Nucleotide-binding</keyword>
<evidence type="ECO:0000256" key="9">
    <source>
        <dbReference type="ARBA" id="ARBA00022777"/>
    </source>
</evidence>
<sequence length="369" mass="42692">MLTDHTIKFNKLLTPFSFLYGIGVRFRNQLFDWKVLRTERYDLPIICVGNLTVGGTGKTPHTEYIIRLIKDRYRVAVLSRGYKRKTSGFLLADQRSTSKDIGDEPYQMKRKFPDILVAVDADRRRGIRNLLALPENKRPEVIVLDDAFQHRYVAPTLNILLTDCHRLYTQDKLLPAGRLREPVDGARRADVIIVTKCESCIQPIDFRIIEEDIHLSAYQELYFSRILYGELEPVFSGKAPRRTLKGLASTTEVLLVSGIASPAPLEKEIHKYTEHVTSLIFPDHHAFDRHDIQKIQTAFKRLTSTSKLIIITEKDAARLRDLPSLPMEWFSHLYCLPITVGFCMDREKQFQELIVKHIDTRIKNHPILR</sequence>
<evidence type="ECO:0000313" key="14">
    <source>
        <dbReference type="EMBL" id="CUN33337.1"/>
    </source>
</evidence>
<keyword evidence="9 13" id="KW-0418">Kinase</keyword>
<dbReference type="EMBL" id="CP051672">
    <property type="protein sequence ID" value="QJE28765.1"/>
    <property type="molecule type" value="Genomic_DNA"/>
</dbReference>